<keyword evidence="6" id="KW-0963">Cytoplasm</keyword>
<evidence type="ECO:0000256" key="4">
    <source>
        <dbReference type="ARBA" id="ARBA00022571"/>
    </source>
</evidence>
<evidence type="ECO:0000256" key="1">
    <source>
        <dbReference type="ARBA" id="ARBA00000985"/>
    </source>
</evidence>
<dbReference type="PANTHER" id="PTHR43814">
    <property type="entry name" value="ARGININOSUCCINATE LYASE"/>
    <property type="match status" value="1"/>
</dbReference>
<keyword evidence="4 6" id="KW-0055">Arginine biosynthesis</keyword>
<dbReference type="Proteomes" id="UP001597304">
    <property type="component" value="Unassembled WGS sequence"/>
</dbReference>
<dbReference type="HAMAP" id="MF_00006">
    <property type="entry name" value="Arg_succ_lyase"/>
    <property type="match status" value="1"/>
</dbReference>
<dbReference type="Gene3D" id="1.20.200.10">
    <property type="entry name" value="Fumarase/aspartase (Central domain)"/>
    <property type="match status" value="1"/>
</dbReference>
<dbReference type="EC" id="4.3.2.1" evidence="3 6"/>
<protein>
    <recommendedName>
        <fullName evidence="3 6">Argininosuccinate lyase</fullName>
        <shortName evidence="6">ASAL</shortName>
        <ecNumber evidence="3 6">4.3.2.1</ecNumber>
    </recommendedName>
    <alternativeName>
        <fullName evidence="6">Arginosuccinase</fullName>
    </alternativeName>
</protein>
<comment type="subcellular location">
    <subcellularLocation>
        <location evidence="6">Cytoplasm</location>
    </subcellularLocation>
</comment>
<dbReference type="NCBIfam" id="TIGR00838">
    <property type="entry name" value="argH"/>
    <property type="match status" value="1"/>
</dbReference>
<evidence type="ECO:0000256" key="7">
    <source>
        <dbReference type="SAM" id="MobiDB-lite"/>
    </source>
</evidence>
<dbReference type="RefSeq" id="WP_147911383.1">
    <property type="nucleotide sequence ID" value="NZ_JBHUEJ010000022.1"/>
</dbReference>
<evidence type="ECO:0000256" key="3">
    <source>
        <dbReference type="ARBA" id="ARBA00012338"/>
    </source>
</evidence>
<evidence type="ECO:0000256" key="2">
    <source>
        <dbReference type="ARBA" id="ARBA00004941"/>
    </source>
</evidence>
<feature type="domain" description="Fumarate lyase N-terminal" evidence="8">
    <location>
        <begin position="17"/>
        <end position="309"/>
    </location>
</feature>
<dbReference type="GO" id="GO:0004056">
    <property type="term" value="F:argininosuccinate lyase activity"/>
    <property type="evidence" value="ECO:0007669"/>
    <property type="project" value="UniProtKB-EC"/>
</dbReference>
<name>A0ABW4KT55_9BURK</name>
<keyword evidence="5 6" id="KW-0456">Lyase</keyword>
<dbReference type="Gene3D" id="1.10.40.30">
    <property type="entry name" value="Fumarase/aspartase (C-terminal domain)"/>
    <property type="match status" value="1"/>
</dbReference>
<evidence type="ECO:0000256" key="6">
    <source>
        <dbReference type="HAMAP-Rule" id="MF_00006"/>
    </source>
</evidence>
<dbReference type="PANTHER" id="PTHR43814:SF1">
    <property type="entry name" value="ARGININOSUCCINATE LYASE"/>
    <property type="match status" value="1"/>
</dbReference>
<dbReference type="CDD" id="cd01359">
    <property type="entry name" value="Argininosuccinate_lyase"/>
    <property type="match status" value="1"/>
</dbReference>
<dbReference type="PRINTS" id="PR00145">
    <property type="entry name" value="ARGSUCLYASE"/>
</dbReference>
<accession>A0ABW4KT55</accession>
<dbReference type="Pfam" id="PF00206">
    <property type="entry name" value="Lyase_1"/>
    <property type="match status" value="1"/>
</dbReference>
<dbReference type="PROSITE" id="PS00163">
    <property type="entry name" value="FUMARATE_LYASES"/>
    <property type="match status" value="1"/>
</dbReference>
<dbReference type="InterPro" id="IPR009049">
    <property type="entry name" value="Argininosuccinate_lyase"/>
</dbReference>
<comment type="caution">
    <text evidence="10">The sequence shown here is derived from an EMBL/GenBank/DDBJ whole genome shotgun (WGS) entry which is preliminary data.</text>
</comment>
<keyword evidence="11" id="KW-1185">Reference proteome</keyword>
<dbReference type="InterPro" id="IPR022761">
    <property type="entry name" value="Fumarate_lyase_N"/>
</dbReference>
<feature type="domain" description="Argininosuccinate lyase C-terminal" evidence="9">
    <location>
        <begin position="384"/>
        <end position="452"/>
    </location>
</feature>
<dbReference type="InterPro" id="IPR024083">
    <property type="entry name" value="Fumarase/histidase_N"/>
</dbReference>
<dbReference type="InterPro" id="IPR020557">
    <property type="entry name" value="Fumarate_lyase_CS"/>
</dbReference>
<dbReference type="InterPro" id="IPR008948">
    <property type="entry name" value="L-Aspartase-like"/>
</dbReference>
<dbReference type="SUPFAM" id="SSF48557">
    <property type="entry name" value="L-aspartase-like"/>
    <property type="match status" value="1"/>
</dbReference>
<evidence type="ECO:0000256" key="5">
    <source>
        <dbReference type="ARBA" id="ARBA00023239"/>
    </source>
</evidence>
<dbReference type="InterPro" id="IPR000362">
    <property type="entry name" value="Fumarate_lyase_fam"/>
</dbReference>
<keyword evidence="6" id="KW-0028">Amino-acid biosynthesis</keyword>
<gene>
    <name evidence="6 10" type="primary">argH</name>
    <name evidence="10" type="ORF">ACFSF0_11520</name>
</gene>
<comment type="pathway">
    <text evidence="2 6">Amino-acid biosynthesis; L-arginine biosynthesis; L-arginine from L-ornithine and carbamoyl phosphate: step 3/3.</text>
</comment>
<dbReference type="Gene3D" id="1.10.275.10">
    <property type="entry name" value="Fumarase/aspartase (N-terminal domain)"/>
    <property type="match status" value="1"/>
</dbReference>
<evidence type="ECO:0000259" key="8">
    <source>
        <dbReference type="Pfam" id="PF00206"/>
    </source>
</evidence>
<dbReference type="PRINTS" id="PR00149">
    <property type="entry name" value="FUMRATELYASE"/>
</dbReference>
<reference evidence="11" key="1">
    <citation type="journal article" date="2019" name="Int. J. Syst. Evol. Microbiol.">
        <title>The Global Catalogue of Microorganisms (GCM) 10K type strain sequencing project: providing services to taxonomists for standard genome sequencing and annotation.</title>
        <authorList>
            <consortium name="The Broad Institute Genomics Platform"/>
            <consortium name="The Broad Institute Genome Sequencing Center for Infectious Disease"/>
            <person name="Wu L."/>
            <person name="Ma J."/>
        </authorList>
    </citation>
    <scope>NUCLEOTIDE SEQUENCE [LARGE SCALE GENOMIC DNA]</scope>
    <source>
        <strain evidence="11">LMG 29247</strain>
    </source>
</reference>
<evidence type="ECO:0000313" key="11">
    <source>
        <dbReference type="Proteomes" id="UP001597304"/>
    </source>
</evidence>
<dbReference type="InterPro" id="IPR029419">
    <property type="entry name" value="Arg_succ_lyase_C"/>
</dbReference>
<dbReference type="EMBL" id="JBHUEJ010000022">
    <property type="protein sequence ID" value="MFD1711242.1"/>
    <property type="molecule type" value="Genomic_DNA"/>
</dbReference>
<sequence length="478" mass="52472">MSTNQFDKKTEAWSALFSEPMSELVQRYTASVFFDKRLADADITGSLAHADMLAAQGIISKDDLAAIQRGMAQIRQEIADGQFEWKLALEDVHLNIEARLTQLVGDAGKRLHTGRSRNDQVATDIRLWLRGEIDLITGLLRELQLALVEVAEKHVDVILPGFTHLQVAQPVSFAHHLLAYVEMFARDEARMGDVRRRVNQLPLGSAALAGTTYPLDRERVAKTLGMEGVCQNSLDAVSDRDFAIEFAAAAALVMVHISRLSEELILWMSQNFAFIRIADRFTTGSSIMPQKKNPDVPELARGKTGRVVGHLMGLITLMKGQPLAYNKDNQEDKEPLFDTVDTLRDTLRIFVEMIGGQADPATGTKSGGITVNATAMEAAAQKGYATATDLADYLVKKGQPFRDAHETVAHAVKAAQSHGCDLSELPLNVLQGFHSAIEKDVYDVLSLRGSLEARDTLGGTAPSQVAGQIQRHRQRLVP</sequence>
<evidence type="ECO:0000313" key="10">
    <source>
        <dbReference type="EMBL" id="MFD1711242.1"/>
    </source>
</evidence>
<comment type="catalytic activity">
    <reaction evidence="1 6">
        <text>2-(N(omega)-L-arginino)succinate = fumarate + L-arginine</text>
        <dbReference type="Rhea" id="RHEA:24020"/>
        <dbReference type="ChEBI" id="CHEBI:29806"/>
        <dbReference type="ChEBI" id="CHEBI:32682"/>
        <dbReference type="ChEBI" id="CHEBI:57472"/>
        <dbReference type="EC" id="4.3.2.1"/>
    </reaction>
</comment>
<feature type="region of interest" description="Disordered" evidence="7">
    <location>
        <begin position="458"/>
        <end position="478"/>
    </location>
</feature>
<proteinExistence type="inferred from homology"/>
<evidence type="ECO:0000259" key="9">
    <source>
        <dbReference type="Pfam" id="PF14698"/>
    </source>
</evidence>
<dbReference type="Pfam" id="PF14698">
    <property type="entry name" value="ASL_C2"/>
    <property type="match status" value="1"/>
</dbReference>
<organism evidence="10 11">
    <name type="scientific">Ottowia flava</name>
    <dbReference type="NCBI Taxonomy" id="2675430"/>
    <lineage>
        <taxon>Bacteria</taxon>
        <taxon>Pseudomonadati</taxon>
        <taxon>Pseudomonadota</taxon>
        <taxon>Betaproteobacteria</taxon>
        <taxon>Burkholderiales</taxon>
        <taxon>Comamonadaceae</taxon>
        <taxon>Ottowia</taxon>
    </lineage>
</organism>
<comment type="similarity">
    <text evidence="6">Belongs to the lyase 1 family. Argininosuccinate lyase subfamily.</text>
</comment>